<evidence type="ECO:0000259" key="8">
    <source>
        <dbReference type="Pfam" id="PF25917"/>
    </source>
</evidence>
<reference evidence="11 13" key="2">
    <citation type="submission" date="2018-12" db="EMBL/GenBank/DDBJ databases">
        <authorList>
            <consortium name="Pathogen Informatics"/>
        </authorList>
    </citation>
    <scope>NUCLEOTIDE SEQUENCE [LARGE SCALE GENOMIC DNA]</scope>
    <source>
        <strain evidence="11 13">NCTC11976</strain>
    </source>
</reference>
<evidence type="ECO:0000256" key="7">
    <source>
        <dbReference type="SAM" id="Phobius"/>
    </source>
</evidence>
<evidence type="ECO:0000313" key="12">
    <source>
        <dbReference type="Proteomes" id="UP000054921"/>
    </source>
</evidence>
<dbReference type="Pfam" id="PF25963">
    <property type="entry name" value="Beta-barrel_AAEA"/>
    <property type="match status" value="1"/>
</dbReference>
<keyword evidence="13" id="KW-1185">Reference proteome</keyword>
<gene>
    <name evidence="11" type="primary">emrA_4</name>
    <name evidence="10" type="ORF">Lche_1980</name>
    <name evidence="11" type="ORF">NCTC11976_02685</name>
</gene>
<protein>
    <submittedName>
        <fullName evidence="10">Hemolysin D</fullName>
    </submittedName>
    <submittedName>
        <fullName evidence="11">Multidrug efflux system</fullName>
    </submittedName>
</protein>
<dbReference type="PANTHER" id="PTHR30386">
    <property type="entry name" value="MEMBRANE FUSION SUBUNIT OF EMRAB-TOLC MULTIDRUG EFFLUX PUMP"/>
    <property type="match status" value="1"/>
</dbReference>
<evidence type="ECO:0000256" key="4">
    <source>
        <dbReference type="ARBA" id="ARBA00022989"/>
    </source>
</evidence>
<dbReference type="PANTHER" id="PTHR30386:SF26">
    <property type="entry name" value="TRANSPORT PROTEIN COMB"/>
    <property type="match status" value="1"/>
</dbReference>
<keyword evidence="5 7" id="KW-0472">Membrane</keyword>
<evidence type="ECO:0000256" key="3">
    <source>
        <dbReference type="ARBA" id="ARBA00022692"/>
    </source>
</evidence>
<evidence type="ECO:0000259" key="9">
    <source>
        <dbReference type="Pfam" id="PF25963"/>
    </source>
</evidence>
<dbReference type="Pfam" id="PF25917">
    <property type="entry name" value="BSH_RND"/>
    <property type="match status" value="1"/>
</dbReference>
<evidence type="ECO:0000313" key="13">
    <source>
        <dbReference type="Proteomes" id="UP000277577"/>
    </source>
</evidence>
<evidence type="ECO:0000313" key="10">
    <source>
        <dbReference type="EMBL" id="KTC79960.1"/>
    </source>
</evidence>
<dbReference type="AlphaFoldDB" id="A0A0W0S8Z7"/>
<feature type="transmembrane region" description="Helical" evidence="7">
    <location>
        <begin position="12"/>
        <end position="31"/>
    </location>
</feature>
<dbReference type="PATRIC" id="fig|28084.5.peg.2149"/>
<evidence type="ECO:0000256" key="5">
    <source>
        <dbReference type="ARBA" id="ARBA00023136"/>
    </source>
</evidence>
<dbReference type="InterPro" id="IPR058634">
    <property type="entry name" value="AaeA-lik-b-barrel"/>
</dbReference>
<comment type="subcellular location">
    <subcellularLocation>
        <location evidence="1">Membrane</location>
        <topology evidence="1">Single-pass membrane protein</topology>
    </subcellularLocation>
</comment>
<organism evidence="10 12">
    <name type="scientific">Legionella cherrii</name>
    <dbReference type="NCBI Taxonomy" id="28084"/>
    <lineage>
        <taxon>Bacteria</taxon>
        <taxon>Pseudomonadati</taxon>
        <taxon>Pseudomonadota</taxon>
        <taxon>Gammaproteobacteria</taxon>
        <taxon>Legionellales</taxon>
        <taxon>Legionellaceae</taxon>
        <taxon>Legionella</taxon>
    </lineage>
</organism>
<evidence type="ECO:0000256" key="1">
    <source>
        <dbReference type="ARBA" id="ARBA00004167"/>
    </source>
</evidence>
<evidence type="ECO:0000313" key="11">
    <source>
        <dbReference type="EMBL" id="VEB38341.1"/>
    </source>
</evidence>
<sequence>MRLQKILEFKYWPQIAVLALLFAGYVAYRYFAYYDTRSNDAYVSANIINMASIVSGPVTHIYVKENQKVKKGDKLIEIDPLPYTYAVQQAKAKLNIAKLNYENEKANVIKAEQRLKAAQIQLNLSQDHYERYSKLQAKGDMAKITLINLADKMKEQAAAIKEAEEQLRIAQTNLDDNEILAAQAELAQANYLLDHTTLVAPDDGYITNFNLRVGQYIKVGEGLFAFIETKHWWIVTRYRETAIRLIQPGDKAKIMVDMYPGKVFHGHVDSIGWGINRVQSGNVAPSTLVYLEATEDWIRIAQRFPVRIYIDDLTDEYPMRIGANATTITYR</sequence>
<accession>A0A0W0S8Z7</accession>
<dbReference type="STRING" id="28084.Lche_1980"/>
<evidence type="ECO:0000256" key="6">
    <source>
        <dbReference type="SAM" id="Coils"/>
    </source>
</evidence>
<dbReference type="RefSeq" id="WP_028380185.1">
    <property type="nucleotide sequence ID" value="NZ_CAAAIT010000001.1"/>
</dbReference>
<feature type="coiled-coil region" evidence="6">
    <location>
        <begin position="146"/>
        <end position="180"/>
    </location>
</feature>
<keyword evidence="3 7" id="KW-0812">Transmembrane</keyword>
<keyword evidence="6" id="KW-0175">Coiled coil</keyword>
<feature type="transmembrane region" description="Helical" evidence="7">
    <location>
        <begin position="43"/>
        <end position="63"/>
    </location>
</feature>
<reference evidence="10 12" key="1">
    <citation type="submission" date="2015-11" db="EMBL/GenBank/DDBJ databases">
        <title>Genomic analysis of 38 Legionella species identifies large and diverse effector repertoires.</title>
        <authorList>
            <person name="Burstein D."/>
            <person name="Amaro F."/>
            <person name="Zusman T."/>
            <person name="Lifshitz Z."/>
            <person name="Cohen O."/>
            <person name="Gilbert J.A."/>
            <person name="Pupko T."/>
            <person name="Shuman H.A."/>
            <person name="Segal G."/>
        </authorList>
    </citation>
    <scope>NUCLEOTIDE SEQUENCE [LARGE SCALE GENOMIC DNA]</scope>
    <source>
        <strain evidence="10 12">ORW</strain>
    </source>
</reference>
<dbReference type="EMBL" id="LR134173">
    <property type="protein sequence ID" value="VEB38341.1"/>
    <property type="molecule type" value="Genomic_DNA"/>
</dbReference>
<dbReference type="EMBL" id="LNXW01000013">
    <property type="protein sequence ID" value="KTC79960.1"/>
    <property type="molecule type" value="Genomic_DNA"/>
</dbReference>
<dbReference type="Gene3D" id="2.40.50.100">
    <property type="match status" value="1"/>
</dbReference>
<comment type="similarity">
    <text evidence="2">Belongs to the membrane fusion protein (MFP) (TC 8.A.1) family.</text>
</comment>
<feature type="domain" description="p-hydroxybenzoic acid efflux pump subunit AaeA-like beta-barrel" evidence="9">
    <location>
        <begin position="234"/>
        <end position="327"/>
    </location>
</feature>
<dbReference type="SUPFAM" id="SSF111369">
    <property type="entry name" value="HlyD-like secretion proteins"/>
    <property type="match status" value="1"/>
</dbReference>
<feature type="domain" description="Multidrug resistance protein MdtA-like barrel-sandwich hybrid" evidence="8">
    <location>
        <begin position="47"/>
        <end position="223"/>
    </location>
</feature>
<dbReference type="Gene3D" id="2.40.30.170">
    <property type="match status" value="1"/>
</dbReference>
<name>A0A0W0S8Z7_9GAMM</name>
<dbReference type="GO" id="GO:0016020">
    <property type="term" value="C:membrane"/>
    <property type="evidence" value="ECO:0007669"/>
    <property type="project" value="UniProtKB-SubCell"/>
</dbReference>
<feature type="coiled-coil region" evidence="6">
    <location>
        <begin position="87"/>
        <end position="121"/>
    </location>
</feature>
<dbReference type="Proteomes" id="UP000054921">
    <property type="component" value="Unassembled WGS sequence"/>
</dbReference>
<dbReference type="InterPro" id="IPR058625">
    <property type="entry name" value="MdtA-like_BSH"/>
</dbReference>
<dbReference type="Proteomes" id="UP000277577">
    <property type="component" value="Chromosome"/>
</dbReference>
<dbReference type="InterPro" id="IPR050739">
    <property type="entry name" value="MFP"/>
</dbReference>
<keyword evidence="4 7" id="KW-1133">Transmembrane helix</keyword>
<proteinExistence type="inferred from homology"/>
<dbReference type="Gene3D" id="1.10.287.470">
    <property type="entry name" value="Helix hairpin bin"/>
    <property type="match status" value="1"/>
</dbReference>
<evidence type="ECO:0000256" key="2">
    <source>
        <dbReference type="ARBA" id="ARBA00009477"/>
    </source>
</evidence>